<organism evidence="4 5">
    <name type="scientific">Micromonospora cremea</name>
    <dbReference type="NCBI Taxonomy" id="709881"/>
    <lineage>
        <taxon>Bacteria</taxon>
        <taxon>Bacillati</taxon>
        <taxon>Actinomycetota</taxon>
        <taxon>Actinomycetes</taxon>
        <taxon>Micromonosporales</taxon>
        <taxon>Micromonosporaceae</taxon>
        <taxon>Micromonospora</taxon>
    </lineage>
</organism>
<dbReference type="InterPro" id="IPR000326">
    <property type="entry name" value="PAP2/HPO"/>
</dbReference>
<feature type="region of interest" description="Disordered" evidence="1">
    <location>
        <begin position="1"/>
        <end position="27"/>
    </location>
</feature>
<dbReference type="Pfam" id="PF01569">
    <property type="entry name" value="PAP2"/>
    <property type="match status" value="1"/>
</dbReference>
<feature type="transmembrane region" description="Helical" evidence="2">
    <location>
        <begin position="212"/>
        <end position="233"/>
    </location>
</feature>
<dbReference type="InterPro" id="IPR036938">
    <property type="entry name" value="PAP2/HPO_sf"/>
</dbReference>
<dbReference type="SUPFAM" id="SSF48317">
    <property type="entry name" value="Acid phosphatase/Vanadium-dependent haloperoxidase"/>
    <property type="match status" value="1"/>
</dbReference>
<feature type="transmembrane region" description="Helical" evidence="2">
    <location>
        <begin position="159"/>
        <end position="178"/>
    </location>
</feature>
<sequence>MAGMSLGSSYHVGRSAPGPQPARPLSPARAAAPLGRLLLGAALGHLLALGLTCAVFVRTYPGQWLDGLLLPRAERGGGYEQQTVLVGPARTVLATFGNPTLLVALLGTVLLLGALCRRLLAGVVGVGMVVCAVVVAGAVKSVLPRPDFQIVSSSTHNSFPSGHVAAATTLLLAFMLVLPAWARRWLAVPGAAGVSLIASATMITGWHRFSDALGGVLLGVTLFCLAAAALAAGRRGDAGQGGAVGPRREPDGAVWRRLIEGAVALAVLLWALLVVMPGLAASVQPGLLVAIVAVTGATILAVGSVVFLVRSADFLVPTRPRARAQRHPEAETRDGGIVQT</sequence>
<feature type="transmembrane region" description="Helical" evidence="2">
    <location>
        <begin position="254"/>
        <end position="275"/>
    </location>
</feature>
<evidence type="ECO:0000313" key="5">
    <source>
        <dbReference type="Proteomes" id="UP000185124"/>
    </source>
</evidence>
<evidence type="ECO:0000256" key="1">
    <source>
        <dbReference type="SAM" id="MobiDB-lite"/>
    </source>
</evidence>
<feature type="region of interest" description="Disordered" evidence="1">
    <location>
        <begin position="320"/>
        <end position="340"/>
    </location>
</feature>
<name>A0A1N5W4G7_9ACTN</name>
<dbReference type="Proteomes" id="UP000185124">
    <property type="component" value="Unassembled WGS sequence"/>
</dbReference>
<keyword evidence="5" id="KW-1185">Reference proteome</keyword>
<feature type="domain" description="Phosphatidic acid phosphatase type 2/haloperoxidase" evidence="3">
    <location>
        <begin position="121"/>
        <end position="227"/>
    </location>
</feature>
<dbReference type="AlphaFoldDB" id="A0A1N5W4G7"/>
<accession>A0A1N5W4G7</accession>
<feature type="transmembrane region" description="Helical" evidence="2">
    <location>
        <begin position="185"/>
        <end position="206"/>
    </location>
</feature>
<dbReference type="CDD" id="cd01610">
    <property type="entry name" value="PAP2_like"/>
    <property type="match status" value="1"/>
</dbReference>
<dbReference type="Gene3D" id="1.20.144.10">
    <property type="entry name" value="Phosphatidic acid phosphatase type 2/haloperoxidase"/>
    <property type="match status" value="1"/>
</dbReference>
<keyword evidence="2" id="KW-0472">Membrane</keyword>
<evidence type="ECO:0000313" key="4">
    <source>
        <dbReference type="EMBL" id="SIM80198.1"/>
    </source>
</evidence>
<dbReference type="SMART" id="SM00014">
    <property type="entry name" value="acidPPc"/>
    <property type="match status" value="1"/>
</dbReference>
<protein>
    <submittedName>
        <fullName evidence="4">PAP2 superfamily protein</fullName>
    </submittedName>
</protein>
<keyword evidence="2" id="KW-0812">Transmembrane</keyword>
<evidence type="ECO:0000259" key="3">
    <source>
        <dbReference type="SMART" id="SM00014"/>
    </source>
</evidence>
<dbReference type="STRING" id="709881.SAMN04489832_2157"/>
<reference evidence="5" key="1">
    <citation type="submission" date="2016-12" db="EMBL/GenBank/DDBJ databases">
        <authorList>
            <person name="Varghese N."/>
            <person name="Submissions S."/>
        </authorList>
    </citation>
    <scope>NUCLEOTIDE SEQUENCE [LARGE SCALE GENOMIC DNA]</scope>
    <source>
        <strain evidence="5">DSM 45599</strain>
    </source>
</reference>
<proteinExistence type="predicted"/>
<feature type="transmembrane region" description="Helical" evidence="2">
    <location>
        <begin position="287"/>
        <end position="309"/>
    </location>
</feature>
<gene>
    <name evidence="4" type="ORF">SAMN04489832_2157</name>
</gene>
<feature type="transmembrane region" description="Helical" evidence="2">
    <location>
        <begin position="92"/>
        <end position="112"/>
    </location>
</feature>
<dbReference type="EMBL" id="FSQT01000001">
    <property type="protein sequence ID" value="SIM80198.1"/>
    <property type="molecule type" value="Genomic_DNA"/>
</dbReference>
<keyword evidence="2" id="KW-1133">Transmembrane helix</keyword>
<evidence type="ECO:0000256" key="2">
    <source>
        <dbReference type="SAM" id="Phobius"/>
    </source>
</evidence>
<feature type="transmembrane region" description="Helical" evidence="2">
    <location>
        <begin position="119"/>
        <end position="139"/>
    </location>
</feature>
<feature type="transmembrane region" description="Helical" evidence="2">
    <location>
        <begin position="37"/>
        <end position="57"/>
    </location>
</feature>